<accession>A0A6P9A1R1</accession>
<keyword evidence="2" id="KW-1003">Cell membrane</keyword>
<dbReference type="Pfam" id="PF08395">
    <property type="entry name" value="7tm_7"/>
    <property type="match status" value="1"/>
</dbReference>
<keyword evidence="4 6" id="KW-1133">Transmembrane helix</keyword>
<comment type="subcellular location">
    <subcellularLocation>
        <location evidence="1">Cell membrane</location>
        <topology evidence="1">Multi-pass membrane protein</topology>
    </subcellularLocation>
</comment>
<evidence type="ECO:0000313" key="7">
    <source>
        <dbReference type="Proteomes" id="UP000515158"/>
    </source>
</evidence>
<proteinExistence type="predicted"/>
<feature type="transmembrane region" description="Helical" evidence="6">
    <location>
        <begin position="90"/>
        <end position="110"/>
    </location>
</feature>
<protein>
    <submittedName>
        <fullName evidence="8">Gustatory and odorant receptor 24-like</fullName>
    </submittedName>
</protein>
<dbReference type="AlphaFoldDB" id="A0A6P9A1R1"/>
<dbReference type="Proteomes" id="UP000515158">
    <property type="component" value="Unplaced"/>
</dbReference>
<dbReference type="GeneID" id="117651123"/>
<evidence type="ECO:0000313" key="8">
    <source>
        <dbReference type="RefSeq" id="XP_034250786.1"/>
    </source>
</evidence>
<evidence type="ECO:0000256" key="4">
    <source>
        <dbReference type="ARBA" id="ARBA00022989"/>
    </source>
</evidence>
<keyword evidence="7" id="KW-1185">Reference proteome</keyword>
<keyword evidence="3 6" id="KW-0812">Transmembrane</keyword>
<dbReference type="GO" id="GO:0050909">
    <property type="term" value="P:sensory perception of taste"/>
    <property type="evidence" value="ECO:0007669"/>
    <property type="project" value="InterPro"/>
</dbReference>
<sequence>MYVVFNGFSKLGAYLSAVGLLTLATYIRIFNAAHRINEALGTRAALTLAGSSFHRFPAETLRELIIFRDILIANPVRISLFGFLPINRNVLGALLVTATTYLVVLVQYSVG</sequence>
<feature type="transmembrane region" description="Helical" evidence="6">
    <location>
        <begin position="12"/>
        <end position="30"/>
    </location>
</feature>
<keyword evidence="5 6" id="KW-0472">Membrane</keyword>
<evidence type="ECO:0000256" key="1">
    <source>
        <dbReference type="ARBA" id="ARBA00004651"/>
    </source>
</evidence>
<dbReference type="RefSeq" id="XP_034250786.1">
    <property type="nucleotide sequence ID" value="XM_034394895.1"/>
</dbReference>
<name>A0A6P9A1R1_THRPL</name>
<dbReference type="InParanoid" id="A0A6P9A1R1"/>
<reference evidence="8" key="1">
    <citation type="submission" date="2025-08" db="UniProtKB">
        <authorList>
            <consortium name="RefSeq"/>
        </authorList>
    </citation>
    <scope>IDENTIFICATION</scope>
    <source>
        <tissue evidence="8">Total insect</tissue>
    </source>
</reference>
<dbReference type="KEGG" id="tpal:117651123"/>
<evidence type="ECO:0000256" key="3">
    <source>
        <dbReference type="ARBA" id="ARBA00022692"/>
    </source>
</evidence>
<gene>
    <name evidence="8" type="primary">LOC117651123</name>
</gene>
<dbReference type="InterPro" id="IPR013604">
    <property type="entry name" value="7TM_chemorcpt"/>
</dbReference>
<evidence type="ECO:0000256" key="5">
    <source>
        <dbReference type="ARBA" id="ARBA00023136"/>
    </source>
</evidence>
<dbReference type="GO" id="GO:0005886">
    <property type="term" value="C:plasma membrane"/>
    <property type="evidence" value="ECO:0007669"/>
    <property type="project" value="UniProtKB-SubCell"/>
</dbReference>
<organism evidence="8">
    <name type="scientific">Thrips palmi</name>
    <name type="common">Melon thrips</name>
    <dbReference type="NCBI Taxonomy" id="161013"/>
    <lineage>
        <taxon>Eukaryota</taxon>
        <taxon>Metazoa</taxon>
        <taxon>Ecdysozoa</taxon>
        <taxon>Arthropoda</taxon>
        <taxon>Hexapoda</taxon>
        <taxon>Insecta</taxon>
        <taxon>Pterygota</taxon>
        <taxon>Neoptera</taxon>
        <taxon>Paraneoptera</taxon>
        <taxon>Thysanoptera</taxon>
        <taxon>Terebrantia</taxon>
        <taxon>Thripoidea</taxon>
        <taxon>Thripidae</taxon>
        <taxon>Thrips</taxon>
    </lineage>
</organism>
<evidence type="ECO:0000256" key="6">
    <source>
        <dbReference type="SAM" id="Phobius"/>
    </source>
</evidence>
<evidence type="ECO:0000256" key="2">
    <source>
        <dbReference type="ARBA" id="ARBA00022475"/>
    </source>
</evidence>